<evidence type="ECO:0000256" key="2">
    <source>
        <dbReference type="ARBA" id="ARBA00022603"/>
    </source>
</evidence>
<keyword evidence="7" id="KW-1185">Reference proteome</keyword>
<keyword evidence="3" id="KW-0808">Transferase</keyword>
<protein>
    <recommendedName>
        <fullName evidence="5">Methyltransferase domain-containing protein</fullName>
    </recommendedName>
</protein>
<dbReference type="Gene3D" id="2.60.120.10">
    <property type="entry name" value="Jelly Rolls"/>
    <property type="match status" value="1"/>
</dbReference>
<keyword evidence="2" id="KW-0489">Methyltransferase</keyword>
<dbReference type="CDD" id="cd10548">
    <property type="entry name" value="cupin_CDO"/>
    <property type="match status" value="1"/>
</dbReference>
<evidence type="ECO:0000256" key="1">
    <source>
        <dbReference type="ARBA" id="ARBA00006622"/>
    </source>
</evidence>
<dbReference type="Pfam" id="PF05995">
    <property type="entry name" value="CDO_I"/>
    <property type="match status" value="1"/>
</dbReference>
<dbReference type="Pfam" id="PF13649">
    <property type="entry name" value="Methyltransf_25"/>
    <property type="match status" value="1"/>
</dbReference>
<dbReference type="RefSeq" id="WP_258542130.1">
    <property type="nucleotide sequence ID" value="NZ_OU015584.1"/>
</dbReference>
<dbReference type="PANTHER" id="PTHR43861:SF1">
    <property type="entry name" value="TRANS-ACONITATE 2-METHYLTRANSFERASE"/>
    <property type="match status" value="1"/>
</dbReference>
<dbReference type="InterPro" id="IPR011051">
    <property type="entry name" value="RmlC_Cupin_sf"/>
</dbReference>
<gene>
    <name evidence="6" type="ORF">CRYO30217_01931</name>
</gene>
<sequence>MKILPDSIQYLINELSSQSSLTPAMVIKAMKDANVQEVDLLEWTDFEHALTDSYGRKMVHKAPNFEVMVMSWCPGDFSAIHDHGHTTWGAVQVFGENEHATFRVQDSEISTLNRTTFDYGQIVGVGHNLIHQMGNATDQNILTLHVYGVQEPVDNVTGDARLYDLAANKIQIVNGGVFFDLPPEEISQQIEGPEGDFPTKLRHMVEWGNRIAKSNPADERIEQIKQEISSPEYLQAFQSYLSTIVDREDQTNDTAQWNGVNMELKATACFLEQRMGDKDAFHKYAELYDALICRPCFEDFMKDYFQFFVQNFCSNVSGKKMISLGCGTGLVEEQLMKQFQIPYNNVYGIDFSQSMVEEARNRIQADQGDILTLDPAVRTWDIAFSGLNVYQYLDSTKLEKAIQKTSAILNDEGFFVGDFITPDHIRWYPNVMRSPDKKIISLRTPRLREVDGKMFQESEIINVDYSHDELVINYAGKHRRFLVPIHRVRAYFEKYFNKVLLLDAISLNEIAEDADTCPSTRYVVIAKK</sequence>
<feature type="domain" description="Methyltransferase" evidence="5">
    <location>
        <begin position="324"/>
        <end position="413"/>
    </location>
</feature>
<dbReference type="InterPro" id="IPR041698">
    <property type="entry name" value="Methyltransf_25"/>
</dbReference>
<feature type="binding site" evidence="4">
    <location>
        <position position="131"/>
    </location>
    <ligand>
        <name>Fe cation</name>
        <dbReference type="ChEBI" id="CHEBI:24875"/>
        <note>catalytic</note>
    </ligand>
</feature>
<organism evidence="6 7">
    <name type="scientific">Parvicella tangerina</name>
    <dbReference type="NCBI Taxonomy" id="2829795"/>
    <lineage>
        <taxon>Bacteria</taxon>
        <taxon>Pseudomonadati</taxon>
        <taxon>Bacteroidota</taxon>
        <taxon>Flavobacteriia</taxon>
        <taxon>Flavobacteriales</taxon>
        <taxon>Parvicellaceae</taxon>
        <taxon>Parvicella</taxon>
    </lineage>
</organism>
<dbReference type="GO" id="GO:0008168">
    <property type="term" value="F:methyltransferase activity"/>
    <property type="evidence" value="ECO:0007669"/>
    <property type="project" value="UniProtKB-KW"/>
</dbReference>
<keyword evidence="4" id="KW-0408">Iron</keyword>
<dbReference type="InterPro" id="IPR010300">
    <property type="entry name" value="CDO_1"/>
</dbReference>
<dbReference type="PANTHER" id="PTHR43861">
    <property type="entry name" value="TRANS-ACONITATE 2-METHYLTRANSFERASE-RELATED"/>
    <property type="match status" value="1"/>
</dbReference>
<evidence type="ECO:0000313" key="6">
    <source>
        <dbReference type="EMBL" id="CAG5082486.1"/>
    </source>
</evidence>
<dbReference type="InterPro" id="IPR014710">
    <property type="entry name" value="RmlC-like_jellyroll"/>
</dbReference>
<dbReference type="GO" id="GO:0032259">
    <property type="term" value="P:methylation"/>
    <property type="evidence" value="ECO:0007669"/>
    <property type="project" value="UniProtKB-KW"/>
</dbReference>
<keyword evidence="4" id="KW-0479">Metal-binding</keyword>
<dbReference type="Proteomes" id="UP000683507">
    <property type="component" value="Chromosome"/>
</dbReference>
<comment type="similarity">
    <text evidence="1">Belongs to the cysteine dioxygenase family.</text>
</comment>
<dbReference type="GO" id="GO:0016702">
    <property type="term" value="F:oxidoreductase activity, acting on single donors with incorporation of molecular oxygen, incorporation of two atoms of oxygen"/>
    <property type="evidence" value="ECO:0007669"/>
    <property type="project" value="InterPro"/>
</dbReference>
<evidence type="ECO:0000259" key="5">
    <source>
        <dbReference type="Pfam" id="PF13649"/>
    </source>
</evidence>
<feature type="binding site" evidence="4">
    <location>
        <position position="83"/>
    </location>
    <ligand>
        <name>Fe cation</name>
        <dbReference type="ChEBI" id="CHEBI:24875"/>
        <note>catalytic</note>
    </ligand>
</feature>
<dbReference type="KEGG" id="ptan:CRYO30217_01931"/>
<feature type="binding site" evidence="4">
    <location>
        <position position="81"/>
    </location>
    <ligand>
        <name>Fe cation</name>
        <dbReference type="ChEBI" id="CHEBI:24875"/>
        <note>catalytic</note>
    </ligand>
</feature>
<accession>A0A916JMV7</accession>
<dbReference type="EMBL" id="OU015584">
    <property type="protein sequence ID" value="CAG5082486.1"/>
    <property type="molecule type" value="Genomic_DNA"/>
</dbReference>
<evidence type="ECO:0000256" key="4">
    <source>
        <dbReference type="PIRSR" id="PIRSR610300-51"/>
    </source>
</evidence>
<dbReference type="InterPro" id="IPR029063">
    <property type="entry name" value="SAM-dependent_MTases_sf"/>
</dbReference>
<evidence type="ECO:0000313" key="7">
    <source>
        <dbReference type="Proteomes" id="UP000683507"/>
    </source>
</evidence>
<reference evidence="6" key="1">
    <citation type="submission" date="2021-04" db="EMBL/GenBank/DDBJ databases">
        <authorList>
            <person name="Rodrigo-Torres L."/>
            <person name="Arahal R. D."/>
            <person name="Lucena T."/>
        </authorList>
    </citation>
    <scope>NUCLEOTIDE SEQUENCE</scope>
    <source>
        <strain evidence="6">AS29M-1</strain>
    </source>
</reference>
<evidence type="ECO:0000256" key="3">
    <source>
        <dbReference type="ARBA" id="ARBA00022679"/>
    </source>
</evidence>
<proteinExistence type="inferred from homology"/>
<dbReference type="CDD" id="cd02440">
    <property type="entry name" value="AdoMet_MTases"/>
    <property type="match status" value="1"/>
</dbReference>
<dbReference type="GO" id="GO:0005506">
    <property type="term" value="F:iron ion binding"/>
    <property type="evidence" value="ECO:0007669"/>
    <property type="project" value="InterPro"/>
</dbReference>
<dbReference type="SUPFAM" id="SSF53335">
    <property type="entry name" value="S-adenosyl-L-methionine-dependent methyltransferases"/>
    <property type="match status" value="1"/>
</dbReference>
<dbReference type="Gene3D" id="3.40.50.150">
    <property type="entry name" value="Vaccinia Virus protein VP39"/>
    <property type="match status" value="1"/>
</dbReference>
<name>A0A916JMV7_9FLAO</name>
<dbReference type="AlphaFoldDB" id="A0A916JMV7"/>
<dbReference type="SUPFAM" id="SSF51182">
    <property type="entry name" value="RmlC-like cupins"/>
    <property type="match status" value="1"/>
</dbReference>